<accession>A0A075HYI3</accession>
<dbReference type="EMBL" id="KF901169">
    <property type="protein sequence ID" value="AIF20595.1"/>
    <property type="molecule type" value="Genomic_DNA"/>
</dbReference>
<dbReference type="SUPFAM" id="SSF54427">
    <property type="entry name" value="NTF2-like"/>
    <property type="match status" value="1"/>
</dbReference>
<proteinExistence type="predicted"/>
<sequence>MATLTKSDRTKIASVFFLIGIIGIVGIITYPTLPVFPDNEIVTEPVRVVEVAVQEEPREGEEPAQVEIVEAEEVISGDHPEQELLRTTIEDFHAAFSSRDSRETLKYYSNDRATYAEWTGQAGAFAGSYKGYNNIRILISTILGNTMSIELNIVSYDVTFTGDQATVVHSLYNEGEGKLIGEFSMEVNAVTVWEFSDGQWLMIDDRWDFLNFETEVVAEGTVFPLKWYKYGDFSVLDRNVVISYEELGIFDRP</sequence>
<keyword evidence="1" id="KW-0812">Transmembrane</keyword>
<dbReference type="AlphaFoldDB" id="A0A075HYI3"/>
<evidence type="ECO:0000256" key="1">
    <source>
        <dbReference type="SAM" id="Phobius"/>
    </source>
</evidence>
<dbReference type="InterPro" id="IPR032710">
    <property type="entry name" value="NTF2-like_dom_sf"/>
</dbReference>
<keyword evidence="1" id="KW-0472">Membrane</keyword>
<evidence type="ECO:0000313" key="2">
    <source>
        <dbReference type="EMBL" id="AIF20595.1"/>
    </source>
</evidence>
<organism evidence="2">
    <name type="scientific">uncultured marine thaumarchaeote KM3_90_H07</name>
    <dbReference type="NCBI Taxonomy" id="1456345"/>
    <lineage>
        <taxon>Archaea</taxon>
        <taxon>Nitrososphaerota</taxon>
        <taxon>environmental samples</taxon>
    </lineage>
</organism>
<keyword evidence="1" id="KW-1133">Transmembrane helix</keyword>
<protein>
    <submittedName>
        <fullName evidence="2">Uncharacterized protein</fullName>
    </submittedName>
</protein>
<feature type="transmembrane region" description="Helical" evidence="1">
    <location>
        <begin position="12"/>
        <end position="33"/>
    </location>
</feature>
<name>A0A075HYI3_9ARCH</name>
<dbReference type="Gene3D" id="3.10.450.50">
    <property type="match status" value="1"/>
</dbReference>
<reference evidence="2" key="1">
    <citation type="journal article" date="2014" name="Genome Biol. Evol.">
        <title>Pangenome evidence for extensive interdomain horizontal transfer affecting lineage core and shell genes in uncultured planktonic thaumarchaeota and euryarchaeota.</title>
        <authorList>
            <person name="Deschamps P."/>
            <person name="Zivanovic Y."/>
            <person name="Moreira D."/>
            <person name="Rodriguez-Valera F."/>
            <person name="Lopez-Garcia P."/>
        </authorList>
    </citation>
    <scope>NUCLEOTIDE SEQUENCE</scope>
</reference>